<evidence type="ECO:0000259" key="14">
    <source>
        <dbReference type="SMART" id="SM00861"/>
    </source>
</evidence>
<evidence type="ECO:0000256" key="1">
    <source>
        <dbReference type="ARBA" id="ARBA00001913"/>
    </source>
</evidence>
<evidence type="ECO:0000256" key="7">
    <source>
        <dbReference type="ARBA" id="ARBA00011738"/>
    </source>
</evidence>
<dbReference type="GO" id="GO:0004802">
    <property type="term" value="F:transketolase activity"/>
    <property type="evidence" value="ECO:0007669"/>
    <property type="project" value="UniProtKB-EC"/>
</dbReference>
<dbReference type="SUPFAM" id="SSF52922">
    <property type="entry name" value="TK C-terminal domain-like"/>
    <property type="match status" value="1"/>
</dbReference>
<dbReference type="GO" id="GO:0030976">
    <property type="term" value="F:thiamine pyrophosphate binding"/>
    <property type="evidence" value="ECO:0007669"/>
    <property type="project" value="TreeGrafter"/>
</dbReference>
<gene>
    <name evidence="15" type="ORF">QE152_g9691</name>
</gene>
<dbReference type="CDD" id="cd07033">
    <property type="entry name" value="TPP_PYR_DXS_TK_like"/>
    <property type="match status" value="1"/>
</dbReference>
<evidence type="ECO:0000256" key="10">
    <source>
        <dbReference type="ARBA" id="ARBA00022723"/>
    </source>
</evidence>
<keyword evidence="9" id="KW-0808">Transferase</keyword>
<keyword evidence="13" id="KW-0786">Thiamine pyrophosphate</keyword>
<comment type="cofactor">
    <cofactor evidence="4">
        <name>Mg(2+)</name>
        <dbReference type="ChEBI" id="CHEBI:18420"/>
    </cofactor>
</comment>
<dbReference type="InterPro" id="IPR009014">
    <property type="entry name" value="Transketo_C/PFOR_II"/>
</dbReference>
<evidence type="ECO:0000256" key="6">
    <source>
        <dbReference type="ARBA" id="ARBA00007131"/>
    </source>
</evidence>
<dbReference type="PANTHER" id="PTHR43195">
    <property type="entry name" value="TRANSKETOLASE"/>
    <property type="match status" value="1"/>
</dbReference>
<comment type="cofactor">
    <cofactor evidence="1">
        <name>Ca(2+)</name>
        <dbReference type="ChEBI" id="CHEBI:29108"/>
    </cofactor>
</comment>
<evidence type="ECO:0000256" key="12">
    <source>
        <dbReference type="ARBA" id="ARBA00022842"/>
    </source>
</evidence>
<dbReference type="AlphaFoldDB" id="A0AAW1LW33"/>
<dbReference type="InterPro" id="IPR005475">
    <property type="entry name" value="Transketolase-like_Pyr-bd"/>
</dbReference>
<name>A0AAW1LW33_POPJA</name>
<evidence type="ECO:0000313" key="16">
    <source>
        <dbReference type="Proteomes" id="UP001458880"/>
    </source>
</evidence>
<feature type="domain" description="Transketolase-like pyrimidine-binding" evidence="14">
    <location>
        <begin position="312"/>
        <end position="476"/>
    </location>
</feature>
<dbReference type="Proteomes" id="UP001458880">
    <property type="component" value="Unassembled WGS sequence"/>
</dbReference>
<protein>
    <recommendedName>
        <fullName evidence="8">transketolase</fullName>
        <ecNumber evidence="8">2.2.1.1</ecNumber>
    </recommendedName>
</protein>
<dbReference type="Pfam" id="PF00456">
    <property type="entry name" value="Transketolase_N"/>
    <property type="match status" value="1"/>
</dbReference>
<keyword evidence="16" id="KW-1185">Reference proteome</keyword>
<proteinExistence type="inferred from homology"/>
<dbReference type="Pfam" id="PF02780">
    <property type="entry name" value="Transketolase_C"/>
    <property type="match status" value="1"/>
</dbReference>
<dbReference type="NCBIfam" id="NF004559">
    <property type="entry name" value="PRK05899.2-5"/>
    <property type="match status" value="1"/>
</dbReference>
<dbReference type="CDD" id="cd02012">
    <property type="entry name" value="TPP_TK"/>
    <property type="match status" value="1"/>
</dbReference>
<evidence type="ECO:0000256" key="13">
    <source>
        <dbReference type="ARBA" id="ARBA00023052"/>
    </source>
</evidence>
<keyword evidence="11" id="KW-0106">Calcium</keyword>
<dbReference type="Pfam" id="PF02779">
    <property type="entry name" value="Transket_pyr"/>
    <property type="match status" value="1"/>
</dbReference>
<dbReference type="InterPro" id="IPR005474">
    <property type="entry name" value="Transketolase_N"/>
</dbReference>
<evidence type="ECO:0000256" key="9">
    <source>
        <dbReference type="ARBA" id="ARBA00022679"/>
    </source>
</evidence>
<dbReference type="FunFam" id="3.40.50.970:FF:000129">
    <property type="entry name" value="Transketolase"/>
    <property type="match status" value="1"/>
</dbReference>
<dbReference type="EC" id="2.2.1.1" evidence="8"/>
<evidence type="ECO:0000313" key="15">
    <source>
        <dbReference type="EMBL" id="KAK9738640.1"/>
    </source>
</evidence>
<reference evidence="15 16" key="1">
    <citation type="journal article" date="2024" name="BMC Genomics">
        <title>De novo assembly and annotation of Popillia japonica's genome with initial clues to its potential as an invasive pest.</title>
        <authorList>
            <person name="Cucini C."/>
            <person name="Boschi S."/>
            <person name="Funari R."/>
            <person name="Cardaioli E."/>
            <person name="Iannotti N."/>
            <person name="Marturano G."/>
            <person name="Paoli F."/>
            <person name="Bruttini M."/>
            <person name="Carapelli A."/>
            <person name="Frati F."/>
            <person name="Nardi F."/>
        </authorList>
    </citation>
    <scope>NUCLEOTIDE SEQUENCE [LARGE SCALE GENOMIC DNA]</scope>
    <source>
        <strain evidence="15">DMR45628</strain>
    </source>
</reference>
<sequence length="620" mass="67863">MTTEVKELSDIANKLRIHVLKAVATTRTGHPSSCSSIAEIISVLFFKVMKFFLHTPKDPANDRLILSKGHAAPILYAAWAEAGHFPVDKLTNLRTLYSDLEGNPTPKLDFIDVATGSVGQGLPVAVGMAYVGKKIDTHATYRVFCIVGDGECSEGVVWSALNFASYYKLDNLCIIVDVNRLGETGQTALGANIEAYKNRFEAFDYNVCIVDGHNVEELIQCFDNVSKVKEKPSVMLAKTVKGKHFAPSEDSEGWHGKVLELDTDKCIKNLEAMITTKTFTVKPQSAPRRMPREVKYHVQLSAPPDYIDNRKYATNLACANGLVKIVQSHEKVYVFDTDVSDITFSRKVNNYDTSRFVQCFSSEEAAVGIAIGANCRERTIPFISTCGALLTKAFDAIRMGAISKTDINICASHCGITVGEDGPVAMALEDLAMFRAIPGCTIFYPSDAVSTERAVELAANTKGITYIRTSCYKVPVIYNNDKLFRTGEAHILRNHPADKLLVICGGVTLHEVLEAEMQLSNDGLHIRVMDIFTVKPIDREGILKNAEDIGGSILTVEDHYAEGGLGEAVLAAVADRNIVVHVIAVPKIPRSGTSKELLDYFGISASNIVMTIKEMFGANY</sequence>
<comment type="cofactor">
    <cofactor evidence="5">
        <name>thiamine diphosphate</name>
        <dbReference type="ChEBI" id="CHEBI:58937"/>
    </cofactor>
</comment>
<comment type="caution">
    <text evidence="15">The sequence shown here is derived from an EMBL/GenBank/DDBJ whole genome shotgun (WGS) entry which is preliminary data.</text>
</comment>
<organism evidence="15 16">
    <name type="scientific">Popillia japonica</name>
    <name type="common">Japanese beetle</name>
    <dbReference type="NCBI Taxonomy" id="7064"/>
    <lineage>
        <taxon>Eukaryota</taxon>
        <taxon>Metazoa</taxon>
        <taxon>Ecdysozoa</taxon>
        <taxon>Arthropoda</taxon>
        <taxon>Hexapoda</taxon>
        <taxon>Insecta</taxon>
        <taxon>Pterygota</taxon>
        <taxon>Neoptera</taxon>
        <taxon>Endopterygota</taxon>
        <taxon>Coleoptera</taxon>
        <taxon>Polyphaga</taxon>
        <taxon>Scarabaeiformia</taxon>
        <taxon>Scarabaeidae</taxon>
        <taxon>Rutelinae</taxon>
        <taxon>Popillia</taxon>
    </lineage>
</organism>
<dbReference type="SUPFAM" id="SSF52518">
    <property type="entry name" value="Thiamin diphosphate-binding fold (THDP-binding)"/>
    <property type="match status" value="2"/>
</dbReference>
<comment type="cofactor">
    <cofactor evidence="3">
        <name>Co(2+)</name>
        <dbReference type="ChEBI" id="CHEBI:48828"/>
    </cofactor>
</comment>
<dbReference type="EMBL" id="JASPKY010000084">
    <property type="protein sequence ID" value="KAK9738640.1"/>
    <property type="molecule type" value="Genomic_DNA"/>
</dbReference>
<keyword evidence="12" id="KW-0460">Magnesium</keyword>
<dbReference type="InterPro" id="IPR029061">
    <property type="entry name" value="THDP-binding"/>
</dbReference>
<evidence type="ECO:0000256" key="4">
    <source>
        <dbReference type="ARBA" id="ARBA00001946"/>
    </source>
</evidence>
<evidence type="ECO:0000256" key="11">
    <source>
        <dbReference type="ARBA" id="ARBA00022837"/>
    </source>
</evidence>
<dbReference type="SMART" id="SM00861">
    <property type="entry name" value="Transket_pyr"/>
    <property type="match status" value="1"/>
</dbReference>
<dbReference type="GO" id="GO:0005737">
    <property type="term" value="C:cytoplasm"/>
    <property type="evidence" value="ECO:0007669"/>
    <property type="project" value="UniProtKB-ARBA"/>
</dbReference>
<comment type="subunit">
    <text evidence="7">Homodimer.</text>
</comment>
<evidence type="ECO:0000256" key="5">
    <source>
        <dbReference type="ARBA" id="ARBA00001964"/>
    </source>
</evidence>
<dbReference type="Gene3D" id="3.40.50.920">
    <property type="match status" value="1"/>
</dbReference>
<dbReference type="PANTHER" id="PTHR43195:SF1">
    <property type="entry name" value="FI06132P-RELATED"/>
    <property type="match status" value="1"/>
</dbReference>
<dbReference type="GO" id="GO:0046872">
    <property type="term" value="F:metal ion binding"/>
    <property type="evidence" value="ECO:0007669"/>
    <property type="project" value="UniProtKB-KW"/>
</dbReference>
<dbReference type="InterPro" id="IPR033248">
    <property type="entry name" value="Transketolase_C"/>
</dbReference>
<accession>A0AAW1LW33</accession>
<evidence type="ECO:0000256" key="3">
    <source>
        <dbReference type="ARBA" id="ARBA00001941"/>
    </source>
</evidence>
<evidence type="ECO:0000256" key="2">
    <source>
        <dbReference type="ARBA" id="ARBA00001936"/>
    </source>
</evidence>
<dbReference type="Gene3D" id="3.40.50.970">
    <property type="match status" value="2"/>
</dbReference>
<keyword evidence="10" id="KW-0479">Metal-binding</keyword>
<comment type="cofactor">
    <cofactor evidence="2">
        <name>Mn(2+)</name>
        <dbReference type="ChEBI" id="CHEBI:29035"/>
    </cofactor>
</comment>
<comment type="similarity">
    <text evidence="6">Belongs to the transketolase family.</text>
</comment>
<dbReference type="InterPro" id="IPR051424">
    <property type="entry name" value="Transketolase-like"/>
</dbReference>
<evidence type="ECO:0000256" key="8">
    <source>
        <dbReference type="ARBA" id="ARBA00013152"/>
    </source>
</evidence>